<sequence>MNTLLLITLLIVVIIGSIILIIARKITSPLIKLAAFSEEIASGDLTKQLEINTDDEIGKVGHSLNNTVYKLKEMISAISYSANEIDTLSNTLITATDESLIGTDQVSRTMQEIAAGAVTQAESASKASMITNELVENINGVYKKCNYMISVAEKSKMVSNSGSEGAKEAVESIKTIETANSYNVKETQNLLEKSKEIGQIVYVISDIAEETNLLALNAAIEAARAGEQGKGFAVVADEVKKLAEQSSIASKKIAELINGVQNQIKNIAEKMEQGTNDVRHGVDVATLVGENFKEIEKVFSEISSIVSEVSQSTNEMSNKANITNDVISNVAAISEENSAATEEVTASNEQQTAYMHQIGETTNKLEELVGNLKNTVDKFKI</sequence>
<dbReference type="GO" id="GO:0016020">
    <property type="term" value="C:membrane"/>
    <property type="evidence" value="ECO:0007669"/>
    <property type="project" value="InterPro"/>
</dbReference>
<feature type="domain" description="Methyl-accepting transducer" evidence="5">
    <location>
        <begin position="95"/>
        <end position="331"/>
    </location>
</feature>
<dbReference type="PANTHER" id="PTHR32089">
    <property type="entry name" value="METHYL-ACCEPTING CHEMOTAXIS PROTEIN MCPB"/>
    <property type="match status" value="1"/>
</dbReference>
<evidence type="ECO:0000259" key="5">
    <source>
        <dbReference type="PROSITE" id="PS50111"/>
    </source>
</evidence>
<keyword evidence="4" id="KW-0812">Transmembrane</keyword>
<dbReference type="SMART" id="SM00283">
    <property type="entry name" value="MA"/>
    <property type="match status" value="1"/>
</dbReference>
<keyword evidence="1 3" id="KW-0807">Transducer</keyword>
<dbReference type="AlphaFoldDB" id="A0A1I1PWL7"/>
<keyword evidence="4" id="KW-0472">Membrane</keyword>
<feature type="transmembrane region" description="Helical" evidence="4">
    <location>
        <begin position="6"/>
        <end position="23"/>
    </location>
</feature>
<dbReference type="Pfam" id="PF00015">
    <property type="entry name" value="MCPsignal"/>
    <property type="match status" value="1"/>
</dbReference>
<dbReference type="Gene3D" id="1.10.287.950">
    <property type="entry name" value="Methyl-accepting chemotaxis protein"/>
    <property type="match status" value="1"/>
</dbReference>
<feature type="domain" description="HAMP" evidence="6">
    <location>
        <begin position="24"/>
        <end position="76"/>
    </location>
</feature>
<dbReference type="CDD" id="cd06225">
    <property type="entry name" value="HAMP"/>
    <property type="match status" value="1"/>
</dbReference>
<reference evidence="7 8" key="1">
    <citation type="submission" date="2016-10" db="EMBL/GenBank/DDBJ databases">
        <authorList>
            <person name="de Groot N.N."/>
        </authorList>
    </citation>
    <scope>NUCLEOTIDE SEQUENCE [LARGE SCALE GENOMIC DNA]</scope>
    <source>
        <strain evidence="7 8">DSM 12992</strain>
    </source>
</reference>
<evidence type="ECO:0000313" key="8">
    <source>
        <dbReference type="Proteomes" id="UP000199263"/>
    </source>
</evidence>
<dbReference type="GO" id="GO:0007165">
    <property type="term" value="P:signal transduction"/>
    <property type="evidence" value="ECO:0007669"/>
    <property type="project" value="UniProtKB-KW"/>
</dbReference>
<evidence type="ECO:0000256" key="1">
    <source>
        <dbReference type="ARBA" id="ARBA00023224"/>
    </source>
</evidence>
<organism evidence="7 8">
    <name type="scientific">Clostridium uliginosum</name>
    <dbReference type="NCBI Taxonomy" id="119641"/>
    <lineage>
        <taxon>Bacteria</taxon>
        <taxon>Bacillati</taxon>
        <taxon>Bacillota</taxon>
        <taxon>Clostridia</taxon>
        <taxon>Eubacteriales</taxon>
        <taxon>Clostridiaceae</taxon>
        <taxon>Clostridium</taxon>
    </lineage>
</organism>
<evidence type="ECO:0000256" key="3">
    <source>
        <dbReference type="PROSITE-ProRule" id="PRU00284"/>
    </source>
</evidence>
<comment type="similarity">
    <text evidence="2">Belongs to the methyl-accepting chemotaxis (MCP) protein family.</text>
</comment>
<protein>
    <submittedName>
        <fullName evidence="7">Methyl-accepting chemotaxis protein</fullName>
    </submittedName>
</protein>
<dbReference type="InterPro" id="IPR004089">
    <property type="entry name" value="MCPsignal_dom"/>
</dbReference>
<keyword evidence="8" id="KW-1185">Reference proteome</keyword>
<dbReference type="STRING" id="119641.SAMN05421842_12142"/>
<dbReference type="InterPro" id="IPR003660">
    <property type="entry name" value="HAMP_dom"/>
</dbReference>
<evidence type="ECO:0000256" key="4">
    <source>
        <dbReference type="SAM" id="Phobius"/>
    </source>
</evidence>
<dbReference type="Proteomes" id="UP000199263">
    <property type="component" value="Unassembled WGS sequence"/>
</dbReference>
<dbReference type="Pfam" id="PF00672">
    <property type="entry name" value="HAMP"/>
    <property type="match status" value="1"/>
</dbReference>
<evidence type="ECO:0000259" key="6">
    <source>
        <dbReference type="PROSITE" id="PS50885"/>
    </source>
</evidence>
<gene>
    <name evidence="7" type="ORF">SAMN05421842_12142</name>
</gene>
<dbReference type="Gene3D" id="6.10.340.10">
    <property type="match status" value="1"/>
</dbReference>
<evidence type="ECO:0000256" key="2">
    <source>
        <dbReference type="ARBA" id="ARBA00029447"/>
    </source>
</evidence>
<dbReference type="SUPFAM" id="SSF58104">
    <property type="entry name" value="Methyl-accepting chemotaxis protein (MCP) signaling domain"/>
    <property type="match status" value="1"/>
</dbReference>
<dbReference type="EMBL" id="FOMG01000021">
    <property type="protein sequence ID" value="SFD14311.1"/>
    <property type="molecule type" value="Genomic_DNA"/>
</dbReference>
<keyword evidence="4" id="KW-1133">Transmembrane helix</keyword>
<dbReference type="PANTHER" id="PTHR32089:SF114">
    <property type="entry name" value="METHYL-ACCEPTING CHEMOTAXIS PROTEIN MCPB"/>
    <property type="match status" value="1"/>
</dbReference>
<proteinExistence type="inferred from homology"/>
<dbReference type="PROSITE" id="PS50885">
    <property type="entry name" value="HAMP"/>
    <property type="match status" value="1"/>
</dbReference>
<dbReference type="PROSITE" id="PS50111">
    <property type="entry name" value="CHEMOTAXIS_TRANSDUC_2"/>
    <property type="match status" value="1"/>
</dbReference>
<evidence type="ECO:0000313" key="7">
    <source>
        <dbReference type="EMBL" id="SFD14311.1"/>
    </source>
</evidence>
<dbReference type="SMART" id="SM00304">
    <property type="entry name" value="HAMP"/>
    <property type="match status" value="1"/>
</dbReference>
<name>A0A1I1PWL7_9CLOT</name>
<accession>A0A1I1PWL7</accession>